<name>A0ABP9QKG1_9PSEU</name>
<dbReference type="InterPro" id="IPR029052">
    <property type="entry name" value="Metallo-depent_PP-like"/>
</dbReference>
<dbReference type="PANTHER" id="PTHR43143:SF1">
    <property type="entry name" value="SERINE_THREONINE-PROTEIN PHOSPHATASE CPPED1"/>
    <property type="match status" value="1"/>
</dbReference>
<evidence type="ECO:0000259" key="1">
    <source>
        <dbReference type="Pfam" id="PF00149"/>
    </source>
</evidence>
<dbReference type="InterPro" id="IPR051918">
    <property type="entry name" value="STPP_CPPED1"/>
</dbReference>
<dbReference type="SUPFAM" id="SSF56300">
    <property type="entry name" value="Metallo-dependent phosphatases"/>
    <property type="match status" value="1"/>
</dbReference>
<dbReference type="InterPro" id="IPR004843">
    <property type="entry name" value="Calcineurin-like_PHP"/>
</dbReference>
<dbReference type="RefSeq" id="WP_185060804.1">
    <property type="nucleotide sequence ID" value="NZ_BAABJP010000029.1"/>
</dbReference>
<gene>
    <name evidence="2" type="ORF">GCM10023321_50010</name>
</gene>
<dbReference type="PANTHER" id="PTHR43143">
    <property type="entry name" value="METALLOPHOSPHOESTERASE, CALCINEURIN SUPERFAMILY"/>
    <property type="match status" value="1"/>
</dbReference>
<reference evidence="3" key="1">
    <citation type="journal article" date="2019" name="Int. J. Syst. Evol. Microbiol.">
        <title>The Global Catalogue of Microorganisms (GCM) 10K type strain sequencing project: providing services to taxonomists for standard genome sequencing and annotation.</title>
        <authorList>
            <consortium name="The Broad Institute Genomics Platform"/>
            <consortium name="The Broad Institute Genome Sequencing Center for Infectious Disease"/>
            <person name="Wu L."/>
            <person name="Ma J."/>
        </authorList>
    </citation>
    <scope>NUCLEOTIDE SEQUENCE [LARGE SCALE GENOMIC DNA]</scope>
    <source>
        <strain evidence="3">JCM 18303</strain>
    </source>
</reference>
<feature type="domain" description="Calcineurin-like phosphoesterase" evidence="1">
    <location>
        <begin position="38"/>
        <end position="248"/>
    </location>
</feature>
<comment type="caution">
    <text evidence="2">The sequence shown here is derived from an EMBL/GenBank/DDBJ whole genome shotgun (WGS) entry which is preliminary data.</text>
</comment>
<evidence type="ECO:0000313" key="3">
    <source>
        <dbReference type="Proteomes" id="UP001428817"/>
    </source>
</evidence>
<sequence length="317" mass="35690">MTERLWLPSVGTARPWIGADTLAPSTNDFTFALLSDRTGLARPGVFERAVEVLNQLYPDFVIQIGDAIEGYTTDREVLASQWQELDDILDALERPLFRVVGNHDVSNELMRDEWVRRHGLLHYHFRYADTLFLVLDTSDPPQALEDVAGDLTPERLAELHAMVESDPEAVRREFEALADWDSTMPADISDEQIDYFERVLADHTDARWTFVCMHIPAWQGDGHPALERLRKTLGERPYTMFAGHIHNYRRQVLHGRNHIRLGPCGGAWVRTGDEGNFDHVTLVRMTPAGPRIANLVLDGVLGVAGGTYPPPSAKGHP</sequence>
<protein>
    <recommendedName>
        <fullName evidence="1">Calcineurin-like phosphoesterase domain-containing protein</fullName>
    </recommendedName>
</protein>
<evidence type="ECO:0000313" key="2">
    <source>
        <dbReference type="EMBL" id="GAA5163332.1"/>
    </source>
</evidence>
<keyword evidence="3" id="KW-1185">Reference proteome</keyword>
<dbReference type="EMBL" id="BAABJP010000029">
    <property type="protein sequence ID" value="GAA5163332.1"/>
    <property type="molecule type" value="Genomic_DNA"/>
</dbReference>
<proteinExistence type="predicted"/>
<dbReference type="Proteomes" id="UP001428817">
    <property type="component" value="Unassembled WGS sequence"/>
</dbReference>
<dbReference type="Pfam" id="PF00149">
    <property type="entry name" value="Metallophos"/>
    <property type="match status" value="1"/>
</dbReference>
<accession>A0ABP9QKG1</accession>
<dbReference type="Gene3D" id="3.60.21.10">
    <property type="match status" value="1"/>
</dbReference>
<organism evidence="2 3">
    <name type="scientific">Pseudonocardia eucalypti</name>
    <dbReference type="NCBI Taxonomy" id="648755"/>
    <lineage>
        <taxon>Bacteria</taxon>
        <taxon>Bacillati</taxon>
        <taxon>Actinomycetota</taxon>
        <taxon>Actinomycetes</taxon>
        <taxon>Pseudonocardiales</taxon>
        <taxon>Pseudonocardiaceae</taxon>
        <taxon>Pseudonocardia</taxon>
    </lineage>
</organism>